<keyword evidence="1" id="KW-0812">Transmembrane</keyword>
<dbReference type="AlphaFoldDB" id="A0A248TLD2"/>
<sequence length="99" mass="11938">MWKHTSGFMLIDLLFTLSAMLLIATLFIPVMIHLYTYAHIEDLRYEATQILYEEMMDNDRVLPRMVRKDEMSFHLFNSEANNICISYLYQREVMICEKY</sequence>
<feature type="transmembrane region" description="Helical" evidence="1">
    <location>
        <begin position="13"/>
        <end position="35"/>
    </location>
</feature>
<gene>
    <name evidence="2" type="ORF">CKF48_17990</name>
</gene>
<organism evidence="2 3">
    <name type="scientific">Cytobacillus kochii</name>
    <dbReference type="NCBI Taxonomy" id="859143"/>
    <lineage>
        <taxon>Bacteria</taxon>
        <taxon>Bacillati</taxon>
        <taxon>Bacillota</taxon>
        <taxon>Bacilli</taxon>
        <taxon>Bacillales</taxon>
        <taxon>Bacillaceae</taxon>
        <taxon>Cytobacillus</taxon>
    </lineage>
</organism>
<protein>
    <recommendedName>
        <fullName evidence="4">Type II secretion system protein</fullName>
    </recommendedName>
</protein>
<reference evidence="2 3" key="1">
    <citation type="submission" date="2017-08" db="EMBL/GenBank/DDBJ databases">
        <title>Complete Genome Sequence of Bacillus kochii Oregon-R-modENCODE STRAIN BDGP4, isolated from Drosophila melanogaster gut.</title>
        <authorList>
            <person name="Wan K.H."/>
            <person name="Yu C."/>
            <person name="Park S."/>
            <person name="Hammonds A.S."/>
            <person name="Booth B.W."/>
            <person name="Celniker S.E."/>
        </authorList>
    </citation>
    <scope>NUCLEOTIDE SEQUENCE [LARGE SCALE GENOMIC DNA]</scope>
    <source>
        <strain evidence="2 3">BDGP4</strain>
    </source>
</reference>
<keyword evidence="3" id="KW-1185">Reference proteome</keyword>
<name>A0A248TLD2_9BACI</name>
<evidence type="ECO:0008006" key="4">
    <source>
        <dbReference type="Google" id="ProtNLM"/>
    </source>
</evidence>
<dbReference type="RefSeq" id="WP_095372587.1">
    <property type="nucleotide sequence ID" value="NZ_CP022983.1"/>
</dbReference>
<evidence type="ECO:0000256" key="1">
    <source>
        <dbReference type="SAM" id="Phobius"/>
    </source>
</evidence>
<dbReference type="EMBL" id="CP022983">
    <property type="protein sequence ID" value="ASV69023.1"/>
    <property type="molecule type" value="Genomic_DNA"/>
</dbReference>
<keyword evidence="1" id="KW-0472">Membrane</keyword>
<accession>A0A248TLD2</accession>
<keyword evidence="1" id="KW-1133">Transmembrane helix</keyword>
<dbReference type="KEGG" id="bko:CKF48_17990"/>
<evidence type="ECO:0000313" key="3">
    <source>
        <dbReference type="Proteomes" id="UP000215137"/>
    </source>
</evidence>
<dbReference type="Proteomes" id="UP000215137">
    <property type="component" value="Chromosome"/>
</dbReference>
<proteinExistence type="predicted"/>
<evidence type="ECO:0000313" key="2">
    <source>
        <dbReference type="EMBL" id="ASV69023.1"/>
    </source>
</evidence>